<reference evidence="1" key="1">
    <citation type="submission" date="2015-10" db="EMBL/GenBank/DDBJ databases">
        <authorList>
            <person name="Gilbert D.G."/>
        </authorList>
    </citation>
    <scope>NUCLEOTIDE SEQUENCE</scope>
</reference>
<sequence>MVICVRYLFIALATLLVACQPSNMASVPDKELRQRNYKCAMASGLSPAEIQVCKNIRRECDERASKGNYVC</sequence>
<dbReference type="EMBL" id="CZQC01000066">
    <property type="protein sequence ID" value="CUS42425.1"/>
    <property type="molecule type" value="Genomic_DNA"/>
</dbReference>
<gene>
    <name evidence="1" type="ORF">MGWOODY_Tha190</name>
</gene>
<name>A0A160TD06_9ZZZZ</name>
<proteinExistence type="predicted"/>
<organism evidence="1">
    <name type="scientific">hydrothermal vent metagenome</name>
    <dbReference type="NCBI Taxonomy" id="652676"/>
    <lineage>
        <taxon>unclassified sequences</taxon>
        <taxon>metagenomes</taxon>
        <taxon>ecological metagenomes</taxon>
    </lineage>
</organism>
<accession>A0A160TD06</accession>
<evidence type="ECO:0000313" key="1">
    <source>
        <dbReference type="EMBL" id="CUS42425.1"/>
    </source>
</evidence>
<protein>
    <recommendedName>
        <fullName evidence="2">Lipoprotein</fullName>
    </recommendedName>
</protein>
<dbReference type="PROSITE" id="PS51257">
    <property type="entry name" value="PROKAR_LIPOPROTEIN"/>
    <property type="match status" value="1"/>
</dbReference>
<dbReference type="AlphaFoldDB" id="A0A160TD06"/>
<evidence type="ECO:0008006" key="2">
    <source>
        <dbReference type="Google" id="ProtNLM"/>
    </source>
</evidence>